<feature type="domain" description="Gfo/Idh/MocA-like oxidoreductase N-terminal" evidence="7">
    <location>
        <begin position="63"/>
        <end position="188"/>
    </location>
</feature>
<keyword evidence="6" id="KW-0732">Signal</keyword>
<dbReference type="SUPFAM" id="SSF51735">
    <property type="entry name" value="NAD(P)-binding Rossmann-fold domains"/>
    <property type="match status" value="1"/>
</dbReference>
<comment type="similarity">
    <text evidence="2">Belongs to the Gfo/Idh/MocA family. Glycosyl hydrolase 109 subfamily.</text>
</comment>
<evidence type="ECO:0000256" key="1">
    <source>
        <dbReference type="ARBA" id="ARBA00001911"/>
    </source>
</evidence>
<comment type="cofactor">
    <cofactor evidence="1">
        <name>NAD(+)</name>
        <dbReference type="ChEBI" id="CHEBI:57540"/>
    </cofactor>
</comment>
<dbReference type="RefSeq" id="WP_083547639.1">
    <property type="nucleotide sequence ID" value="NZ_FQTV01000006.1"/>
</dbReference>
<keyword evidence="4" id="KW-0520">NAD</keyword>
<dbReference type="PANTHER" id="PTHR43818">
    <property type="entry name" value="BCDNA.GH03377"/>
    <property type="match status" value="1"/>
</dbReference>
<keyword evidence="3" id="KW-0378">Hydrolase</keyword>
<dbReference type="Proteomes" id="UP000184509">
    <property type="component" value="Unassembled WGS sequence"/>
</dbReference>
<evidence type="ECO:0000256" key="2">
    <source>
        <dbReference type="ARBA" id="ARBA00009329"/>
    </source>
</evidence>
<dbReference type="InterPro" id="IPR049303">
    <property type="entry name" value="Glyco_hydro_109_C"/>
</dbReference>
<evidence type="ECO:0000256" key="4">
    <source>
        <dbReference type="ARBA" id="ARBA00023027"/>
    </source>
</evidence>
<evidence type="ECO:0000313" key="10">
    <source>
        <dbReference type="Proteomes" id="UP000184509"/>
    </source>
</evidence>
<sequence length="473" mass="53637">MKKLVYSLFLFSLMCNFTLPLNAQRAKVRKTEAKVKMITTPVPVRPAGQKDVLGLDTPKMDVVRVGFIGLGMRGPGAVSRFTYLKGVEIKGLCDLHADRVEKCQQILKKAGLPEATGYSGSEDAWKKMCDRKDIDLIYIATDWKHHAEMMIYAMEHGKHVACEVPAAMTLKEIWDVINTAERTQKHCMQLENCVYDFFELTTLNMAQKGVFGDILYTEGSYIHNLEEFWPSYEGDWRLKYNKEHRGDVYATHGMGPACQLLDIHRGDKMNYLVSMDSDPVSIPNYIKNVRKEDPNGFKNGQHTMTMIRTEKGKTIHIQHDVASPRPYSRMYQCTGTKGFAQKYPVEGYALQSSQVDSSITPNHEDLNSHSFVPTEVKDALMKKYKHPIHVELEETAKKVGGHGGMDFIMDYRLIYCLQNGLPLDMDVYDLAEWCCLAPLTAISIENGSAPVAIPDFTRGNWDKIKGFRHAFAK</sequence>
<evidence type="ECO:0000259" key="8">
    <source>
        <dbReference type="Pfam" id="PF21252"/>
    </source>
</evidence>
<name>A0A1M5A9G2_9BACE</name>
<evidence type="ECO:0000256" key="5">
    <source>
        <dbReference type="ARBA" id="ARBA00023295"/>
    </source>
</evidence>
<dbReference type="InterPro" id="IPR050463">
    <property type="entry name" value="Gfo/Idh/MocA_oxidrdct_glycsds"/>
</dbReference>
<dbReference type="PANTHER" id="PTHR43818:SF1">
    <property type="entry name" value="GLYCOSYL HYDROLASE FAMILY 109 PROTEIN"/>
    <property type="match status" value="1"/>
</dbReference>
<dbReference type="EMBL" id="FQTV01000006">
    <property type="protein sequence ID" value="SHF26512.1"/>
    <property type="molecule type" value="Genomic_DNA"/>
</dbReference>
<dbReference type="Gene3D" id="3.30.360.10">
    <property type="entry name" value="Dihydrodipicolinate Reductase, domain 2"/>
    <property type="match status" value="1"/>
</dbReference>
<evidence type="ECO:0000259" key="7">
    <source>
        <dbReference type="Pfam" id="PF01408"/>
    </source>
</evidence>
<feature type="domain" description="Glycosyl hydrolase 109 C-terminal" evidence="8">
    <location>
        <begin position="200"/>
        <end position="346"/>
    </location>
</feature>
<dbReference type="InterPro" id="IPR000683">
    <property type="entry name" value="Gfo/Idh/MocA-like_OxRdtase_N"/>
</dbReference>
<dbReference type="Gene3D" id="3.40.50.720">
    <property type="entry name" value="NAD(P)-binding Rossmann-like Domain"/>
    <property type="match status" value="1"/>
</dbReference>
<gene>
    <name evidence="9" type="ORF">SAMN05444405_106182</name>
</gene>
<dbReference type="AlphaFoldDB" id="A0A1M5A9G2"/>
<accession>A0A1M5A9G2</accession>
<proteinExistence type="inferred from homology"/>
<dbReference type="OrthoDB" id="9771072at2"/>
<organism evidence="9 10">
    <name type="scientific">Bacteroides luti</name>
    <dbReference type="NCBI Taxonomy" id="1297750"/>
    <lineage>
        <taxon>Bacteria</taxon>
        <taxon>Pseudomonadati</taxon>
        <taxon>Bacteroidota</taxon>
        <taxon>Bacteroidia</taxon>
        <taxon>Bacteroidales</taxon>
        <taxon>Bacteroidaceae</taxon>
        <taxon>Bacteroides</taxon>
    </lineage>
</organism>
<evidence type="ECO:0000313" key="9">
    <source>
        <dbReference type="EMBL" id="SHF26512.1"/>
    </source>
</evidence>
<keyword evidence="5" id="KW-0326">Glycosidase</keyword>
<keyword evidence="10" id="KW-1185">Reference proteome</keyword>
<evidence type="ECO:0000256" key="6">
    <source>
        <dbReference type="SAM" id="SignalP"/>
    </source>
</evidence>
<feature type="chain" id="PRO_5009908724" evidence="6">
    <location>
        <begin position="24"/>
        <end position="473"/>
    </location>
</feature>
<reference evidence="9 10" key="1">
    <citation type="submission" date="2016-11" db="EMBL/GenBank/DDBJ databases">
        <authorList>
            <person name="Jaros S."/>
            <person name="Januszkiewicz K."/>
            <person name="Wedrychowicz H."/>
        </authorList>
    </citation>
    <scope>NUCLEOTIDE SEQUENCE [LARGE SCALE GENOMIC DNA]</scope>
    <source>
        <strain evidence="9 10">DSM 26991</strain>
    </source>
</reference>
<evidence type="ECO:0000256" key="3">
    <source>
        <dbReference type="ARBA" id="ARBA00022801"/>
    </source>
</evidence>
<protein>
    <submittedName>
        <fullName evidence="9">Predicted dehydrogenase</fullName>
    </submittedName>
</protein>
<dbReference type="Pfam" id="PF01408">
    <property type="entry name" value="GFO_IDH_MocA"/>
    <property type="match status" value="1"/>
</dbReference>
<dbReference type="Pfam" id="PF21252">
    <property type="entry name" value="Glyco_hydro_109_C"/>
    <property type="match status" value="1"/>
</dbReference>
<feature type="signal peptide" evidence="6">
    <location>
        <begin position="1"/>
        <end position="23"/>
    </location>
</feature>
<dbReference type="GO" id="GO:0000166">
    <property type="term" value="F:nucleotide binding"/>
    <property type="evidence" value="ECO:0007669"/>
    <property type="project" value="InterPro"/>
</dbReference>
<dbReference type="SUPFAM" id="SSF55347">
    <property type="entry name" value="Glyceraldehyde-3-phosphate dehydrogenase-like, C-terminal domain"/>
    <property type="match status" value="1"/>
</dbReference>
<dbReference type="GO" id="GO:0016798">
    <property type="term" value="F:hydrolase activity, acting on glycosyl bonds"/>
    <property type="evidence" value="ECO:0007669"/>
    <property type="project" value="UniProtKB-KW"/>
</dbReference>
<dbReference type="STRING" id="1297750.SAMN05444405_106182"/>
<dbReference type="InterPro" id="IPR036291">
    <property type="entry name" value="NAD(P)-bd_dom_sf"/>
</dbReference>